<accession>A0A8S1LGX1</accession>
<dbReference type="OMA" id="LSIHHKM"/>
<comment type="caution">
    <text evidence="1">The sequence shown here is derived from an EMBL/GenBank/DDBJ whole genome shotgun (WGS) entry which is preliminary data.</text>
</comment>
<name>A0A8S1LGX1_PARPR</name>
<protein>
    <submittedName>
        <fullName evidence="1">Uncharacterized protein</fullName>
    </submittedName>
</protein>
<sequence>MFSTSPGFKLTTMIPLSIHHKIEIIEDEPDDLELEHSKISFNENLIVCTYKPWQSVTMITKTILKLKGQPNTHWINPSLRTEEIKRSTSILRHQSSPTRISSIFF</sequence>
<organism evidence="1 2">
    <name type="scientific">Paramecium primaurelia</name>
    <dbReference type="NCBI Taxonomy" id="5886"/>
    <lineage>
        <taxon>Eukaryota</taxon>
        <taxon>Sar</taxon>
        <taxon>Alveolata</taxon>
        <taxon>Ciliophora</taxon>
        <taxon>Intramacronucleata</taxon>
        <taxon>Oligohymenophorea</taxon>
        <taxon>Peniculida</taxon>
        <taxon>Parameciidae</taxon>
        <taxon>Paramecium</taxon>
    </lineage>
</organism>
<reference evidence="1" key="1">
    <citation type="submission" date="2021-01" db="EMBL/GenBank/DDBJ databases">
        <authorList>
            <consortium name="Genoscope - CEA"/>
            <person name="William W."/>
        </authorList>
    </citation>
    <scope>NUCLEOTIDE SEQUENCE</scope>
</reference>
<proteinExistence type="predicted"/>
<gene>
    <name evidence="1" type="ORF">PPRIM_AZ9-3.1.T0400243</name>
</gene>
<dbReference type="Proteomes" id="UP000688137">
    <property type="component" value="Unassembled WGS sequence"/>
</dbReference>
<evidence type="ECO:0000313" key="2">
    <source>
        <dbReference type="Proteomes" id="UP000688137"/>
    </source>
</evidence>
<dbReference type="EMBL" id="CAJJDM010000039">
    <property type="protein sequence ID" value="CAD8067358.1"/>
    <property type="molecule type" value="Genomic_DNA"/>
</dbReference>
<keyword evidence="2" id="KW-1185">Reference proteome</keyword>
<evidence type="ECO:0000313" key="1">
    <source>
        <dbReference type="EMBL" id="CAD8067358.1"/>
    </source>
</evidence>
<dbReference type="AlphaFoldDB" id="A0A8S1LGX1"/>